<gene>
    <name evidence="1" type="ORF">INR99_02940</name>
</gene>
<organism evidence="1 2">
    <name type="scientific">Chitinilyticum piscinae</name>
    <dbReference type="NCBI Taxonomy" id="2866724"/>
    <lineage>
        <taxon>Bacteria</taxon>
        <taxon>Pseudomonadati</taxon>
        <taxon>Pseudomonadota</taxon>
        <taxon>Betaproteobacteria</taxon>
        <taxon>Neisseriales</taxon>
        <taxon>Chitinibacteraceae</taxon>
        <taxon>Chitinilyticum</taxon>
    </lineage>
</organism>
<protein>
    <submittedName>
        <fullName evidence="1">Uncharacterized protein</fullName>
    </submittedName>
</protein>
<dbReference type="EMBL" id="JADFUA010000001">
    <property type="protein sequence ID" value="MBE9608297.1"/>
    <property type="molecule type" value="Genomic_DNA"/>
</dbReference>
<name>A0A8J7FIA1_9NEIS</name>
<dbReference type="AlphaFoldDB" id="A0A8J7FIA1"/>
<reference evidence="1 2" key="1">
    <citation type="submission" date="2020-10" db="EMBL/GenBank/DDBJ databases">
        <title>The genome sequence of Chitinilyticum litopenaei 4Y14.</title>
        <authorList>
            <person name="Liu Y."/>
        </authorList>
    </citation>
    <scope>NUCLEOTIDE SEQUENCE [LARGE SCALE GENOMIC DNA]</scope>
    <source>
        <strain evidence="1 2">4Y14</strain>
    </source>
</reference>
<dbReference type="Proteomes" id="UP000604481">
    <property type="component" value="Unassembled WGS sequence"/>
</dbReference>
<evidence type="ECO:0000313" key="2">
    <source>
        <dbReference type="Proteomes" id="UP000604481"/>
    </source>
</evidence>
<proteinExistence type="predicted"/>
<sequence length="94" mass="10985">MAKYQFFKRTVDGQDEIQHLCVEQEHFIARREQLLAQGFDVAGYMIYAPNEAIAIERFNAEMALPLLETGDGLPGFWELDWYREIVMKCIRGKI</sequence>
<keyword evidence="2" id="KW-1185">Reference proteome</keyword>
<dbReference type="RefSeq" id="WP_194114790.1">
    <property type="nucleotide sequence ID" value="NZ_JADFUA010000001.1"/>
</dbReference>
<evidence type="ECO:0000313" key="1">
    <source>
        <dbReference type="EMBL" id="MBE9608297.1"/>
    </source>
</evidence>
<accession>A0A8J7FIA1</accession>
<comment type="caution">
    <text evidence="1">The sequence shown here is derived from an EMBL/GenBank/DDBJ whole genome shotgun (WGS) entry which is preliminary data.</text>
</comment>